<gene>
    <name evidence="1" type="ORF">DWX27_15795</name>
    <name evidence="3" type="ORF">DWZ32_20260</name>
    <name evidence="2" type="ORF">DWZ95_22595</name>
</gene>
<dbReference type="Pfam" id="PF07722">
    <property type="entry name" value="Peptidase_C26"/>
    <property type="match status" value="1"/>
</dbReference>
<dbReference type="RefSeq" id="WP_044154594.1">
    <property type="nucleotide sequence ID" value="NZ_CABMMK010000007.1"/>
</dbReference>
<dbReference type="Proteomes" id="UP000284772">
    <property type="component" value="Unassembled WGS sequence"/>
</dbReference>
<evidence type="ECO:0000313" key="6">
    <source>
        <dbReference type="Proteomes" id="UP000286003"/>
    </source>
</evidence>
<dbReference type="InterPro" id="IPR044668">
    <property type="entry name" value="PuuD-like"/>
</dbReference>
<dbReference type="EMBL" id="QRWT01000019">
    <property type="protein sequence ID" value="RGT49419.1"/>
    <property type="molecule type" value="Genomic_DNA"/>
</dbReference>
<dbReference type="GO" id="GO:0006598">
    <property type="term" value="P:polyamine catabolic process"/>
    <property type="evidence" value="ECO:0007669"/>
    <property type="project" value="TreeGrafter"/>
</dbReference>
<dbReference type="Proteomes" id="UP000285013">
    <property type="component" value="Unassembled WGS sequence"/>
</dbReference>
<dbReference type="EMBL" id="QRQM01000030">
    <property type="protein sequence ID" value="RHN03539.1"/>
    <property type="molecule type" value="Genomic_DNA"/>
</dbReference>
<dbReference type="GeneID" id="26157823"/>
<accession>A0A3E4KYJ7</accession>
<dbReference type="SUPFAM" id="SSF52317">
    <property type="entry name" value="Class I glutamine amidotransferase-like"/>
    <property type="match status" value="1"/>
</dbReference>
<evidence type="ECO:0000313" key="3">
    <source>
        <dbReference type="EMBL" id="RHN03539.1"/>
    </source>
</evidence>
<dbReference type="Proteomes" id="UP000286003">
    <property type="component" value="Unassembled WGS sequence"/>
</dbReference>
<dbReference type="InterPro" id="IPR011697">
    <property type="entry name" value="Peptidase_C26"/>
</dbReference>
<dbReference type="InterPro" id="IPR029062">
    <property type="entry name" value="Class_I_gatase-like"/>
</dbReference>
<dbReference type="GO" id="GO:0033969">
    <property type="term" value="F:gamma-glutamyl-gamma-aminobutyrate hydrolase activity"/>
    <property type="evidence" value="ECO:0007669"/>
    <property type="project" value="TreeGrafter"/>
</dbReference>
<evidence type="ECO:0000313" key="4">
    <source>
        <dbReference type="Proteomes" id="UP000284772"/>
    </source>
</evidence>
<dbReference type="CDD" id="cd01745">
    <property type="entry name" value="GATase1_2"/>
    <property type="match status" value="1"/>
</dbReference>
<comment type="caution">
    <text evidence="2">The sequence shown here is derived from an EMBL/GenBank/DDBJ whole genome shotgun (WGS) entry which is preliminary data.</text>
</comment>
<dbReference type="PROSITE" id="PS51273">
    <property type="entry name" value="GATASE_TYPE_1"/>
    <property type="match status" value="1"/>
</dbReference>
<dbReference type="PANTHER" id="PTHR43235:SF1">
    <property type="entry name" value="GLUTAMINE AMIDOTRANSFERASE PB2B2.05-RELATED"/>
    <property type="match status" value="1"/>
</dbReference>
<dbReference type="PANTHER" id="PTHR43235">
    <property type="entry name" value="GLUTAMINE AMIDOTRANSFERASE PB2B2.05-RELATED"/>
    <property type="match status" value="1"/>
</dbReference>
<dbReference type="Gene3D" id="3.40.50.880">
    <property type="match status" value="1"/>
</dbReference>
<dbReference type="GO" id="GO:0005829">
    <property type="term" value="C:cytosol"/>
    <property type="evidence" value="ECO:0007669"/>
    <property type="project" value="TreeGrafter"/>
</dbReference>
<evidence type="ECO:0000313" key="2">
    <source>
        <dbReference type="EMBL" id="RHL85820.1"/>
    </source>
</evidence>
<evidence type="ECO:0000313" key="1">
    <source>
        <dbReference type="EMBL" id="RGT49419.1"/>
    </source>
</evidence>
<sequence>MKELLLSIVLLILLSFTGCQSGSSSHKQRPLIGLSCSHPSDYSSARTTYTESVIQTGGTPMLIPVTTDSIVLVDIISRLDGIILIGGADIHPSYYNEEPIEQLGEVDSLRDVYDISLIRLAAQRGVPMLGICRGEQLINVAFGGTLYQDIPAQHPDTTVRHNQEEPSSVPTHAVNLLPDSEMARITGETQLFTNTHHHQAVKQVAPGFRITAWATDSIPEAIENIEGKPIWGVQFHPEALTVAGDSISARFFYFLVDQAIAFRQSK</sequence>
<protein>
    <submittedName>
        <fullName evidence="2">Gamma-glutamyl-gamma-aminobutyrate hydrolase family protein</fullName>
    </submittedName>
</protein>
<proteinExistence type="predicted"/>
<name>A0A3E4KYJ7_9BACE</name>
<dbReference type="AlphaFoldDB" id="A0A3E4KYJ7"/>
<evidence type="ECO:0000313" key="5">
    <source>
        <dbReference type="Proteomes" id="UP000285013"/>
    </source>
</evidence>
<reference evidence="4 5" key="1">
    <citation type="submission" date="2018-08" db="EMBL/GenBank/DDBJ databases">
        <title>A genome reference for cultivated species of the human gut microbiota.</title>
        <authorList>
            <person name="Zou Y."/>
            <person name="Xue W."/>
            <person name="Luo G."/>
        </authorList>
    </citation>
    <scope>NUCLEOTIDE SEQUENCE [LARGE SCALE GENOMIC DNA]</scope>
    <source>
        <strain evidence="1 4">AF19-10AC</strain>
        <strain evidence="3 6">AF31-23</strain>
        <strain evidence="2 5">AF36-16BH</strain>
    </source>
</reference>
<organism evidence="2 5">
    <name type="scientific">Bacteroides intestinalis</name>
    <dbReference type="NCBI Taxonomy" id="329854"/>
    <lineage>
        <taxon>Bacteria</taxon>
        <taxon>Pseudomonadati</taxon>
        <taxon>Bacteroidota</taxon>
        <taxon>Bacteroidia</taxon>
        <taxon>Bacteroidales</taxon>
        <taxon>Bacteroidaceae</taxon>
        <taxon>Bacteroides</taxon>
    </lineage>
</organism>
<keyword evidence="2" id="KW-0378">Hydrolase</keyword>
<dbReference type="EMBL" id="QRPE01000043">
    <property type="protein sequence ID" value="RHL85820.1"/>
    <property type="molecule type" value="Genomic_DNA"/>
</dbReference>
<dbReference type="PROSITE" id="PS51257">
    <property type="entry name" value="PROKAR_LIPOPROTEIN"/>
    <property type="match status" value="1"/>
</dbReference>